<evidence type="ECO:0000313" key="4">
    <source>
        <dbReference type="Proteomes" id="UP000005101"/>
    </source>
</evidence>
<gene>
    <name evidence="3" type="ORF">BFAG_03887</name>
</gene>
<dbReference type="Pfam" id="PF02517">
    <property type="entry name" value="Rce1-like"/>
    <property type="match status" value="1"/>
</dbReference>
<feature type="transmembrane region" description="Helical" evidence="1">
    <location>
        <begin position="193"/>
        <end position="212"/>
    </location>
</feature>
<feature type="transmembrane region" description="Helical" evidence="1">
    <location>
        <begin position="40"/>
        <end position="63"/>
    </location>
</feature>
<keyword evidence="4" id="KW-1185">Reference proteome</keyword>
<name>A0ABN0BQM9_BACFG</name>
<sequence length="269" mass="31129">MYSGDKEFKVPSIRWDGTIKYWIMDKILRAFWNRYFHYDWAFGLFLILLFGVPRFVIVLQSYVTRSYGIVMFVFLAMWFVPFIFLTGYGRKCIGIRKPDHCGRLFLSFIAGGMSCAVIFALFFLLYDKTIDNAFVYIGGNNPGAFISGPDKQLYFWIAVIPSMIFSPIGEEFLYRGVIHGSFVQRFGESKASALDSLAFAVTHVAHFGIVYVSGIWQFLPFPAILWVLSMFVVSQIFFRCKQFCNSIWGAVFAHAGFNCFMMYFIFYQL</sequence>
<proteinExistence type="predicted"/>
<keyword evidence="1" id="KW-0472">Membrane</keyword>
<evidence type="ECO:0000259" key="2">
    <source>
        <dbReference type="Pfam" id="PF02517"/>
    </source>
</evidence>
<keyword evidence="3" id="KW-0378">Hydrolase</keyword>
<feature type="transmembrane region" description="Helical" evidence="1">
    <location>
        <begin position="247"/>
        <end position="266"/>
    </location>
</feature>
<feature type="transmembrane region" description="Helical" evidence="1">
    <location>
        <begin position="218"/>
        <end position="238"/>
    </location>
</feature>
<dbReference type="InterPro" id="IPR003675">
    <property type="entry name" value="Rce1/LyrA-like_dom"/>
</dbReference>
<keyword evidence="1" id="KW-1133">Transmembrane helix</keyword>
<dbReference type="Proteomes" id="UP000005101">
    <property type="component" value="Unassembled WGS sequence"/>
</dbReference>
<reference evidence="3 4" key="1">
    <citation type="submission" date="2008-12" db="EMBL/GenBank/DDBJ databases">
        <title>Annotation of Bacteroides fragilis strain 3_1_12.</title>
        <authorList>
            <consortium name="The Broad Institute Genome Sequencing Platform"/>
            <person name="Ward D."/>
            <person name="Young S.K."/>
            <person name="Kodira C.D."/>
            <person name="Zeng Q."/>
            <person name="Koehrsen M."/>
            <person name="Alvarado L."/>
            <person name="Berlin A."/>
            <person name="Borenstein D."/>
            <person name="Chen Z."/>
            <person name="Engels R."/>
            <person name="Freedman E."/>
            <person name="Gellesch M."/>
            <person name="Goldberg J."/>
            <person name="Griggs A."/>
            <person name="Gujja S."/>
            <person name="Heiman D."/>
            <person name="Hepburn T."/>
            <person name="Howarth C."/>
            <person name="Jen D."/>
            <person name="Larson L."/>
            <person name="Lewis B."/>
            <person name="Mehta T."/>
            <person name="Park D."/>
            <person name="Pearson M."/>
            <person name="Roberts A."/>
            <person name="Saif S."/>
            <person name="Shea T."/>
            <person name="Shenoy N."/>
            <person name="Sisk P."/>
            <person name="Stolte C."/>
            <person name="Sykes S."/>
            <person name="Walk T."/>
            <person name="White J."/>
            <person name="Yandava C."/>
            <person name="Allen-Vercoe E."/>
            <person name="Strauss J."/>
            <person name="Ambrose C."/>
            <person name="Lander E."/>
            <person name="Nusbaum C."/>
            <person name="Galagan J."/>
            <person name="Birren B."/>
        </authorList>
    </citation>
    <scope>NUCLEOTIDE SEQUENCE [LARGE SCALE GENOMIC DNA]</scope>
    <source>
        <strain evidence="3 4">3_1_12</strain>
    </source>
</reference>
<feature type="transmembrane region" description="Helical" evidence="1">
    <location>
        <begin position="153"/>
        <end position="173"/>
    </location>
</feature>
<feature type="transmembrane region" description="Helical" evidence="1">
    <location>
        <begin position="69"/>
        <end position="89"/>
    </location>
</feature>
<keyword evidence="1" id="KW-0812">Transmembrane</keyword>
<dbReference type="EMBL" id="EQ973216">
    <property type="protein sequence ID" value="EFR55189.1"/>
    <property type="molecule type" value="Genomic_DNA"/>
</dbReference>
<feature type="domain" description="CAAX prenyl protease 2/Lysostaphin resistance protein A-like" evidence="2">
    <location>
        <begin position="155"/>
        <end position="260"/>
    </location>
</feature>
<evidence type="ECO:0000256" key="1">
    <source>
        <dbReference type="SAM" id="Phobius"/>
    </source>
</evidence>
<keyword evidence="3" id="KW-0645">Protease</keyword>
<evidence type="ECO:0000313" key="3">
    <source>
        <dbReference type="EMBL" id="EFR55189.1"/>
    </source>
</evidence>
<feature type="transmembrane region" description="Helical" evidence="1">
    <location>
        <begin position="101"/>
        <end position="126"/>
    </location>
</feature>
<protein>
    <submittedName>
        <fullName evidence="3">CAAX amino terminal protease family protein</fullName>
    </submittedName>
</protein>
<dbReference type="GO" id="GO:0006508">
    <property type="term" value="P:proteolysis"/>
    <property type="evidence" value="ECO:0007669"/>
    <property type="project" value="UniProtKB-KW"/>
</dbReference>
<accession>A0ABN0BQM9</accession>
<organism evidence="3 4">
    <name type="scientific">Bacteroides fragilis 3_1_12</name>
    <dbReference type="NCBI Taxonomy" id="457424"/>
    <lineage>
        <taxon>Bacteria</taxon>
        <taxon>Pseudomonadati</taxon>
        <taxon>Bacteroidota</taxon>
        <taxon>Bacteroidia</taxon>
        <taxon>Bacteroidales</taxon>
        <taxon>Bacteroidaceae</taxon>
        <taxon>Bacteroides</taxon>
    </lineage>
</organism>
<dbReference type="GO" id="GO:0008233">
    <property type="term" value="F:peptidase activity"/>
    <property type="evidence" value="ECO:0007669"/>
    <property type="project" value="UniProtKB-KW"/>
</dbReference>